<sequence>MHECVEFQDGTLYFDVCKRRVSSLPLCAQATLHLDKFFRVSVLISVSSQLTIDLIKTGFQPHATSSRNVCIFTKVVGFTRYPDSMIIVRRRIAVRRASLYSSTTLQPWRAQRRAHSEVGFRPYGRILDNDNFHRPAATYRCPPNTIF</sequence>
<gene>
    <name evidence="1" type="ORF">ARMOST_00060</name>
</gene>
<proteinExistence type="predicted"/>
<name>A0A284QK27_ARMOS</name>
<evidence type="ECO:0000313" key="1">
    <source>
        <dbReference type="EMBL" id="SJK96814.1"/>
    </source>
</evidence>
<protein>
    <submittedName>
        <fullName evidence="1">Uncharacterized protein</fullName>
    </submittedName>
</protein>
<dbReference type="Proteomes" id="UP000219338">
    <property type="component" value="Unassembled WGS sequence"/>
</dbReference>
<dbReference type="AlphaFoldDB" id="A0A284QK27"/>
<dbReference type="EMBL" id="FUEG01000001">
    <property type="protein sequence ID" value="SJK96814.1"/>
    <property type="molecule type" value="Genomic_DNA"/>
</dbReference>
<organism evidence="1 2">
    <name type="scientific">Armillaria ostoyae</name>
    <name type="common">Armillaria root rot fungus</name>
    <dbReference type="NCBI Taxonomy" id="47428"/>
    <lineage>
        <taxon>Eukaryota</taxon>
        <taxon>Fungi</taxon>
        <taxon>Dikarya</taxon>
        <taxon>Basidiomycota</taxon>
        <taxon>Agaricomycotina</taxon>
        <taxon>Agaricomycetes</taxon>
        <taxon>Agaricomycetidae</taxon>
        <taxon>Agaricales</taxon>
        <taxon>Marasmiineae</taxon>
        <taxon>Physalacriaceae</taxon>
        <taxon>Armillaria</taxon>
    </lineage>
</organism>
<evidence type="ECO:0000313" key="2">
    <source>
        <dbReference type="Proteomes" id="UP000219338"/>
    </source>
</evidence>
<keyword evidence="2" id="KW-1185">Reference proteome</keyword>
<accession>A0A284QK27</accession>
<reference evidence="2" key="1">
    <citation type="journal article" date="2017" name="Nat. Ecol. Evol.">
        <title>Genome expansion and lineage-specific genetic innovations in the forest pathogenic fungi Armillaria.</title>
        <authorList>
            <person name="Sipos G."/>
            <person name="Prasanna A.N."/>
            <person name="Walter M.C."/>
            <person name="O'Connor E."/>
            <person name="Balint B."/>
            <person name="Krizsan K."/>
            <person name="Kiss B."/>
            <person name="Hess J."/>
            <person name="Varga T."/>
            <person name="Slot J."/>
            <person name="Riley R."/>
            <person name="Boka B."/>
            <person name="Rigling D."/>
            <person name="Barry K."/>
            <person name="Lee J."/>
            <person name="Mihaltcheva S."/>
            <person name="LaButti K."/>
            <person name="Lipzen A."/>
            <person name="Waldron R."/>
            <person name="Moloney N.M."/>
            <person name="Sperisen C."/>
            <person name="Kredics L."/>
            <person name="Vagvoelgyi C."/>
            <person name="Patrignani A."/>
            <person name="Fitzpatrick D."/>
            <person name="Nagy I."/>
            <person name="Doyle S."/>
            <person name="Anderson J.B."/>
            <person name="Grigoriev I.V."/>
            <person name="Gueldener U."/>
            <person name="Muensterkoetter M."/>
            <person name="Nagy L.G."/>
        </authorList>
    </citation>
    <scope>NUCLEOTIDE SEQUENCE [LARGE SCALE GENOMIC DNA]</scope>
    <source>
        <strain evidence="2">C18/9</strain>
    </source>
</reference>